<evidence type="ECO:0000313" key="1">
    <source>
        <dbReference type="EMBL" id="PIT00975.1"/>
    </source>
</evidence>
<dbReference type="RefSeq" id="WP_100176188.1">
    <property type="nucleotide sequence ID" value="NZ_LFJC01000003.1"/>
</dbReference>
<proteinExistence type="predicted"/>
<dbReference type="Proteomes" id="UP000228930">
    <property type="component" value="Unassembled WGS sequence"/>
</dbReference>
<dbReference type="SUPFAM" id="SSF160519">
    <property type="entry name" value="BB2672-like"/>
    <property type="match status" value="1"/>
</dbReference>
<comment type="caution">
    <text evidence="1">The sequence shown here is derived from an EMBL/GenBank/DDBJ whole genome shotgun (WGS) entry which is preliminary data.</text>
</comment>
<gene>
    <name evidence="1" type="ORF">TSA1_09525</name>
</gene>
<dbReference type="EMBL" id="LFJC01000003">
    <property type="protein sequence ID" value="PIT00975.1"/>
    <property type="molecule type" value="Genomic_DNA"/>
</dbReference>
<dbReference type="Gene3D" id="3.30.1330.110">
    <property type="entry name" value="BB2672"/>
    <property type="match status" value="1"/>
</dbReference>
<dbReference type="InterPro" id="IPR009569">
    <property type="entry name" value="AA_synth_put"/>
</dbReference>
<evidence type="ECO:0000313" key="2">
    <source>
        <dbReference type="Proteomes" id="UP000228930"/>
    </source>
</evidence>
<protein>
    <submittedName>
        <fullName evidence="1">Peptide synthetase</fullName>
    </submittedName>
</protein>
<sequence>MSNQASRKAVNFAGFHIRKWYTQIDESLANESGQLADGPPLRKYVLAAAIANPYAGQFSQTLDLIVGNSVALGHEFARRAAALLGGDGIQSYGKAAIVGSAGEYEHGNAFLTSIFADPVRDAVGGGKAWIPSSGKRGGPGTSIDIPLAHKDALYVRSHYDTVTALFADAPSPDEVVIAFAFASRGRLHARLGGLRADDVKGEDGLH</sequence>
<name>A0A2M6U8R8_9BRAD</name>
<dbReference type="AlphaFoldDB" id="A0A2M6U8R8"/>
<accession>A0A2M6U8R8</accession>
<keyword evidence="2" id="KW-1185">Reference proteome</keyword>
<reference evidence="1 2" key="1">
    <citation type="submission" date="2015-06" db="EMBL/GenBank/DDBJ databases">
        <title>Comparative genome analysis of nirS-carrying Bradyrhizobium sp. strains.</title>
        <authorList>
            <person name="Ishii S."/>
            <person name="Jang J."/>
            <person name="Nishizawa T."/>
            <person name="Senoo K."/>
        </authorList>
    </citation>
    <scope>NUCLEOTIDE SEQUENCE [LARGE SCALE GENOMIC DNA]</scope>
    <source>
        <strain evidence="1 2">TSA1</strain>
    </source>
</reference>
<organism evidence="1 2">
    <name type="scientific">Bradyrhizobium nitroreducens</name>
    <dbReference type="NCBI Taxonomy" id="709803"/>
    <lineage>
        <taxon>Bacteria</taxon>
        <taxon>Pseudomonadati</taxon>
        <taxon>Pseudomonadota</taxon>
        <taxon>Alphaproteobacteria</taxon>
        <taxon>Hyphomicrobiales</taxon>
        <taxon>Nitrobacteraceae</taxon>
        <taxon>Bradyrhizobium</taxon>
    </lineage>
</organism>
<dbReference type="InterPro" id="IPR035936">
    <property type="entry name" value="BB2672"/>
</dbReference>
<dbReference type="Pfam" id="PF06684">
    <property type="entry name" value="AA_synth"/>
    <property type="match status" value="1"/>
</dbReference>